<dbReference type="Proteomes" id="UP001163603">
    <property type="component" value="Chromosome 10"/>
</dbReference>
<gene>
    <name evidence="1" type="ORF">Pint_09048</name>
</gene>
<comment type="caution">
    <text evidence="1">The sequence shown here is derived from an EMBL/GenBank/DDBJ whole genome shotgun (WGS) entry which is preliminary data.</text>
</comment>
<keyword evidence="2" id="KW-1185">Reference proteome</keyword>
<sequence>MTDGDELLNAELKFLTFKQEYNKTYATEEEEDYRFGVFISNLRLARRHQMLDPTAEHGVTQFSDLTTSEFTQQYLGLFEAERELLLKGIPVAPNVSTNALPAAYDWRQHGAVTSVKKQGGCGSCWAFSAIGALC</sequence>
<proteinExistence type="predicted"/>
<evidence type="ECO:0000313" key="2">
    <source>
        <dbReference type="Proteomes" id="UP001163603"/>
    </source>
</evidence>
<organism evidence="1 2">
    <name type="scientific">Pistacia integerrima</name>
    <dbReference type="NCBI Taxonomy" id="434235"/>
    <lineage>
        <taxon>Eukaryota</taxon>
        <taxon>Viridiplantae</taxon>
        <taxon>Streptophyta</taxon>
        <taxon>Embryophyta</taxon>
        <taxon>Tracheophyta</taxon>
        <taxon>Spermatophyta</taxon>
        <taxon>Magnoliopsida</taxon>
        <taxon>eudicotyledons</taxon>
        <taxon>Gunneridae</taxon>
        <taxon>Pentapetalae</taxon>
        <taxon>rosids</taxon>
        <taxon>malvids</taxon>
        <taxon>Sapindales</taxon>
        <taxon>Anacardiaceae</taxon>
        <taxon>Pistacia</taxon>
    </lineage>
</organism>
<dbReference type="EMBL" id="CM047745">
    <property type="protein sequence ID" value="KAJ0024508.1"/>
    <property type="molecule type" value="Genomic_DNA"/>
</dbReference>
<protein>
    <submittedName>
        <fullName evidence="1">Uncharacterized protein</fullName>
    </submittedName>
</protein>
<name>A0ACC0XVC1_9ROSI</name>
<evidence type="ECO:0000313" key="1">
    <source>
        <dbReference type="EMBL" id="KAJ0024508.1"/>
    </source>
</evidence>
<accession>A0ACC0XVC1</accession>
<reference evidence="2" key="1">
    <citation type="journal article" date="2023" name="G3 (Bethesda)">
        <title>Genome assembly and association tests identify interacting loci associated with vigor, precocity, and sex in interspecific pistachio rootstocks.</title>
        <authorList>
            <person name="Palmer W."/>
            <person name="Jacygrad E."/>
            <person name="Sagayaradj S."/>
            <person name="Cavanaugh K."/>
            <person name="Han R."/>
            <person name="Bertier L."/>
            <person name="Beede B."/>
            <person name="Kafkas S."/>
            <person name="Golino D."/>
            <person name="Preece J."/>
            <person name="Michelmore R."/>
        </authorList>
    </citation>
    <scope>NUCLEOTIDE SEQUENCE [LARGE SCALE GENOMIC DNA]</scope>
</reference>